<dbReference type="EMBL" id="JACPSX010000263">
    <property type="protein sequence ID" value="MBI3016094.1"/>
    <property type="molecule type" value="Genomic_DNA"/>
</dbReference>
<comment type="caution">
    <text evidence="2">The sequence shown here is derived from an EMBL/GenBank/DDBJ whole genome shotgun (WGS) entry which is preliminary data.</text>
</comment>
<evidence type="ECO:0000313" key="3">
    <source>
        <dbReference type="Proteomes" id="UP000741360"/>
    </source>
</evidence>
<reference evidence="2" key="1">
    <citation type="submission" date="2020-07" db="EMBL/GenBank/DDBJ databases">
        <title>Huge and variable diversity of episymbiotic CPR bacteria and DPANN archaea in groundwater ecosystems.</title>
        <authorList>
            <person name="He C.Y."/>
            <person name="Keren R."/>
            <person name="Whittaker M."/>
            <person name="Farag I.F."/>
            <person name="Doudna J."/>
            <person name="Cate J.H.D."/>
            <person name="Banfield J.F."/>
        </authorList>
    </citation>
    <scope>NUCLEOTIDE SEQUENCE</scope>
    <source>
        <strain evidence="2">NC_groundwater_717_Ag_S-0.2um_59_8</strain>
    </source>
</reference>
<evidence type="ECO:0000256" key="1">
    <source>
        <dbReference type="SAM" id="MobiDB-lite"/>
    </source>
</evidence>
<gene>
    <name evidence="2" type="ORF">HYY65_13775</name>
</gene>
<feature type="region of interest" description="Disordered" evidence="1">
    <location>
        <begin position="1"/>
        <end position="29"/>
    </location>
</feature>
<organism evidence="2 3">
    <name type="scientific">Tectimicrobiota bacterium</name>
    <dbReference type="NCBI Taxonomy" id="2528274"/>
    <lineage>
        <taxon>Bacteria</taxon>
        <taxon>Pseudomonadati</taxon>
        <taxon>Nitrospinota/Tectimicrobiota group</taxon>
        <taxon>Candidatus Tectimicrobiota</taxon>
    </lineage>
</organism>
<dbReference type="Proteomes" id="UP000741360">
    <property type="component" value="Unassembled WGS sequence"/>
</dbReference>
<dbReference type="Gene3D" id="1.20.140.10">
    <property type="entry name" value="Butyryl-CoA Dehydrogenase, subunit A, domain 3"/>
    <property type="match status" value="1"/>
</dbReference>
<dbReference type="AlphaFoldDB" id="A0A932GS33"/>
<accession>A0A932GS33</accession>
<evidence type="ECO:0000313" key="2">
    <source>
        <dbReference type="EMBL" id="MBI3016094.1"/>
    </source>
</evidence>
<feature type="compositionally biased region" description="Basic and acidic residues" evidence="1">
    <location>
        <begin position="19"/>
        <end position="29"/>
    </location>
</feature>
<proteinExistence type="predicted"/>
<sequence length="72" mass="8348">MEGKEAFKKAHSSTSKDPATQKETVKWDSKANEEKFLRAQYNQRFVENDGSLGVHNYKYARQLLMDSLSHLE</sequence>
<name>A0A932GS33_UNCTE</name>
<protein>
    <submittedName>
        <fullName evidence="2">Uncharacterized protein</fullName>
    </submittedName>
</protein>